<evidence type="ECO:0000313" key="2">
    <source>
        <dbReference type="EMBL" id="VDO52098.1"/>
    </source>
</evidence>
<accession>A0A3P7ZH05</accession>
<feature type="domain" description="MADF" evidence="1">
    <location>
        <begin position="38"/>
        <end position="77"/>
    </location>
</feature>
<gene>
    <name evidence="2" type="ORF">HPBE_LOCUS3936</name>
</gene>
<reference evidence="2" key="1">
    <citation type="submission" date="2018-11" db="EMBL/GenBank/DDBJ databases">
        <authorList>
            <consortium name="Pathogen Informatics"/>
        </authorList>
    </citation>
    <scope>NUCLEOTIDE SEQUENCE [LARGE SCALE GENOMIC DNA]</scope>
</reference>
<sequence>MTERTFQKQSETVAVEAEDVAHTASYGETGRDSKRMALIEEVSRRRNLWDNSSALYKDKQRADVEWHRIKETLNGAFNTTFESEYYTVASTQAYWSTYNRLIVSFQLMT</sequence>
<organism evidence="2">
    <name type="scientific">Heligmosomoides polygyrus</name>
    <name type="common">Parasitic roundworm</name>
    <dbReference type="NCBI Taxonomy" id="6339"/>
    <lineage>
        <taxon>Eukaryota</taxon>
        <taxon>Metazoa</taxon>
        <taxon>Ecdysozoa</taxon>
        <taxon>Nematoda</taxon>
        <taxon>Chromadorea</taxon>
        <taxon>Rhabditida</taxon>
        <taxon>Rhabditina</taxon>
        <taxon>Rhabditomorpha</taxon>
        <taxon>Strongyloidea</taxon>
        <taxon>Heligmosomidae</taxon>
        <taxon>Heligmosomoides</taxon>
    </lineage>
</organism>
<proteinExistence type="predicted"/>
<dbReference type="OrthoDB" id="5876908at2759"/>
<evidence type="ECO:0000259" key="1">
    <source>
        <dbReference type="Pfam" id="PF10545"/>
    </source>
</evidence>
<dbReference type="Pfam" id="PF10545">
    <property type="entry name" value="MADF_DNA_bdg"/>
    <property type="match status" value="1"/>
</dbReference>
<protein>
    <recommendedName>
        <fullName evidence="1">MADF domain-containing protein</fullName>
    </recommendedName>
</protein>
<name>A0A3P7ZH05_HELPZ</name>
<dbReference type="EMBL" id="UZAH01020528">
    <property type="protein sequence ID" value="VDO52098.1"/>
    <property type="molecule type" value="Genomic_DNA"/>
</dbReference>
<dbReference type="AlphaFoldDB" id="A0A3P7ZH05"/>
<dbReference type="InterPro" id="IPR006578">
    <property type="entry name" value="MADF-dom"/>
</dbReference>